<feature type="region of interest" description="Disordered" evidence="1">
    <location>
        <begin position="1"/>
        <end position="39"/>
    </location>
</feature>
<evidence type="ECO:0000256" key="1">
    <source>
        <dbReference type="SAM" id="MobiDB-lite"/>
    </source>
</evidence>
<evidence type="ECO:0000313" key="3">
    <source>
        <dbReference type="Proteomes" id="UP000008312"/>
    </source>
</evidence>
<evidence type="ECO:0000313" key="2">
    <source>
        <dbReference type="EMBL" id="CBK22248.2"/>
    </source>
</evidence>
<reference evidence="2" key="1">
    <citation type="submission" date="2010-02" db="EMBL/GenBank/DDBJ databases">
        <title>Sequencing and annotation of the Blastocystis hominis genome.</title>
        <authorList>
            <person name="Wincker P."/>
        </authorList>
    </citation>
    <scope>NUCLEOTIDE SEQUENCE</scope>
    <source>
        <strain evidence="2">Singapore isolate B</strain>
    </source>
</reference>
<sequence>MGTRSLGNCSSLVKDDDLSPAGREGGLRAPQKATRRERAPRPNCSVYFIEPLAWVIQQVVESRSEQGILRCWNPLCGVKIGTFGLKSTYQCSCGFLTSTYFAVEIKRLFR</sequence>
<proteinExistence type="predicted"/>
<dbReference type="EMBL" id="FN668649">
    <property type="protein sequence ID" value="CBK22248.2"/>
    <property type="molecule type" value="Genomic_DNA"/>
</dbReference>
<gene>
    <name evidence="2" type="ORF">GSBLH_T00002304001</name>
</gene>
<organism evidence="2">
    <name type="scientific">Blastocystis hominis</name>
    <dbReference type="NCBI Taxonomy" id="12968"/>
    <lineage>
        <taxon>Eukaryota</taxon>
        <taxon>Sar</taxon>
        <taxon>Stramenopiles</taxon>
        <taxon>Bigyra</taxon>
        <taxon>Opalozoa</taxon>
        <taxon>Opalinata</taxon>
        <taxon>Blastocystidae</taxon>
        <taxon>Blastocystis</taxon>
    </lineage>
</organism>
<dbReference type="OrthoDB" id="2017893at2759"/>
<dbReference type="Proteomes" id="UP000008312">
    <property type="component" value="Unassembled WGS sequence"/>
</dbReference>
<dbReference type="AlphaFoldDB" id="D8M2F9"/>
<protein>
    <submittedName>
        <fullName evidence="2">Uncharacterized protein</fullName>
    </submittedName>
</protein>
<accession>D8M2F9</accession>
<dbReference type="GeneID" id="24919484"/>
<feature type="compositionally biased region" description="Polar residues" evidence="1">
    <location>
        <begin position="1"/>
        <end position="11"/>
    </location>
</feature>
<dbReference type="InParanoid" id="D8M2F9"/>
<name>D8M2F9_BLAHO</name>
<dbReference type="RefSeq" id="XP_012896296.1">
    <property type="nucleotide sequence ID" value="XM_013040842.1"/>
</dbReference>
<keyword evidence="3" id="KW-1185">Reference proteome</keyword>